<keyword evidence="3" id="KW-1185">Reference proteome</keyword>
<dbReference type="EMBL" id="VCQT01000045">
    <property type="protein sequence ID" value="TMW11038.1"/>
    <property type="molecule type" value="Genomic_DNA"/>
</dbReference>
<feature type="coiled-coil region" evidence="1">
    <location>
        <begin position="95"/>
        <end position="127"/>
    </location>
</feature>
<evidence type="ECO:0000313" key="2">
    <source>
        <dbReference type="EMBL" id="TMW11038.1"/>
    </source>
</evidence>
<reference evidence="2 3" key="1">
    <citation type="submission" date="2019-05" db="EMBL/GenBank/DDBJ databases">
        <title>Genome of Alcanivorax gelatiniphagus, an oil degrading marine bacteria.</title>
        <authorList>
            <person name="Kwon K.K."/>
        </authorList>
    </citation>
    <scope>NUCLEOTIDE SEQUENCE [LARGE SCALE GENOMIC DNA]</scope>
    <source>
        <strain evidence="2 3">MEBiC 08158</strain>
    </source>
</reference>
<dbReference type="RefSeq" id="WP_138773874.1">
    <property type="nucleotide sequence ID" value="NZ_JBHSSX010000021.1"/>
</dbReference>
<keyword evidence="1" id="KW-0175">Coiled coil</keyword>
<evidence type="ECO:0000256" key="1">
    <source>
        <dbReference type="SAM" id="Coils"/>
    </source>
</evidence>
<evidence type="ECO:0000313" key="3">
    <source>
        <dbReference type="Proteomes" id="UP000739180"/>
    </source>
</evidence>
<gene>
    <name evidence="2" type="ORF">FGS76_17210</name>
</gene>
<accession>A0ABY2XHA2</accession>
<protein>
    <submittedName>
        <fullName evidence="2">Uncharacterized protein</fullName>
    </submittedName>
</protein>
<sequence length="323" mass="36815">MTSVGGIELHYYLKDSEHSMDAVLRNRCEAELLAIFHEVATTLGVPVQIDAQALVEGGLKEVWKWAGDNSGQLSVVLSVVAILVALAPQIYESEEEALSKELTELSIEEKRLQIEKLRQELRDIEPRTKNATRDNAVHVLKKEPKIVVRRSNFYKNLNGRENVNSIGILPLDKNLRPFAPEKNVPSARFHEFILTSHSIKPLIIENAKIEVVSPVLREGRYKWKGIYEEQIIGFTMQDAAFQHQVLREEVTFQHGTFLECVLNVFRKLDEVGEVEITGYVVTTVIRKYDERQSIETPQGKSYKHAQKLRAAQADLFSKDNKQI</sequence>
<organism evidence="2 3">
    <name type="scientific">Alloalcanivorax gelatiniphagus</name>
    <dbReference type="NCBI Taxonomy" id="1194167"/>
    <lineage>
        <taxon>Bacteria</taxon>
        <taxon>Pseudomonadati</taxon>
        <taxon>Pseudomonadota</taxon>
        <taxon>Gammaproteobacteria</taxon>
        <taxon>Oceanospirillales</taxon>
        <taxon>Alcanivoracaceae</taxon>
        <taxon>Alloalcanivorax</taxon>
    </lineage>
</organism>
<name>A0ABY2XHA2_9GAMM</name>
<dbReference type="Proteomes" id="UP000739180">
    <property type="component" value="Unassembled WGS sequence"/>
</dbReference>
<comment type="caution">
    <text evidence="2">The sequence shown here is derived from an EMBL/GenBank/DDBJ whole genome shotgun (WGS) entry which is preliminary data.</text>
</comment>
<proteinExistence type="predicted"/>